<dbReference type="SUPFAM" id="SSF81301">
    <property type="entry name" value="Nucleotidyltransferase"/>
    <property type="match status" value="1"/>
</dbReference>
<name>A0A5B1CFP8_9BACT</name>
<gene>
    <name evidence="1" type="ORF">LF1_10690</name>
</gene>
<organism evidence="1 2">
    <name type="scientific">Rubripirellula obstinata</name>
    <dbReference type="NCBI Taxonomy" id="406547"/>
    <lineage>
        <taxon>Bacteria</taxon>
        <taxon>Pseudomonadati</taxon>
        <taxon>Planctomycetota</taxon>
        <taxon>Planctomycetia</taxon>
        <taxon>Pirellulales</taxon>
        <taxon>Pirellulaceae</taxon>
        <taxon>Rubripirellula</taxon>
    </lineage>
</organism>
<reference evidence="1 2" key="1">
    <citation type="submission" date="2019-08" db="EMBL/GenBank/DDBJ databases">
        <title>Deep-cultivation of Planctomycetes and their phenomic and genomic characterization uncovers novel biology.</title>
        <authorList>
            <person name="Wiegand S."/>
            <person name="Jogler M."/>
            <person name="Boedeker C."/>
            <person name="Pinto D."/>
            <person name="Vollmers J."/>
            <person name="Rivas-Marin E."/>
            <person name="Kohn T."/>
            <person name="Peeters S.H."/>
            <person name="Heuer A."/>
            <person name="Rast P."/>
            <person name="Oberbeckmann S."/>
            <person name="Bunk B."/>
            <person name="Jeske O."/>
            <person name="Meyerdierks A."/>
            <person name="Storesund J.E."/>
            <person name="Kallscheuer N."/>
            <person name="Luecker S."/>
            <person name="Lage O.M."/>
            <person name="Pohl T."/>
            <person name="Merkel B.J."/>
            <person name="Hornburger P."/>
            <person name="Mueller R.-W."/>
            <person name="Bruemmer F."/>
            <person name="Labrenz M."/>
            <person name="Spormann A.M."/>
            <person name="Op Den Camp H."/>
            <person name="Overmann J."/>
            <person name="Amann R."/>
            <person name="Jetten M.S.M."/>
            <person name="Mascher T."/>
            <person name="Medema M.H."/>
            <person name="Devos D.P."/>
            <person name="Kaster A.-K."/>
            <person name="Ovreas L."/>
            <person name="Rohde M."/>
            <person name="Galperin M.Y."/>
            <person name="Jogler C."/>
        </authorList>
    </citation>
    <scope>NUCLEOTIDE SEQUENCE [LARGE SCALE GENOMIC DNA]</scope>
    <source>
        <strain evidence="1 2">LF1</strain>
    </source>
</reference>
<accession>A0A5B1CFP8</accession>
<dbReference type="Proteomes" id="UP000322699">
    <property type="component" value="Unassembled WGS sequence"/>
</dbReference>
<evidence type="ECO:0000313" key="1">
    <source>
        <dbReference type="EMBL" id="KAA1258549.1"/>
    </source>
</evidence>
<dbReference type="EMBL" id="VRLW01000001">
    <property type="protein sequence ID" value="KAA1258549.1"/>
    <property type="molecule type" value="Genomic_DNA"/>
</dbReference>
<dbReference type="OrthoDB" id="1551055at2"/>
<dbReference type="AlphaFoldDB" id="A0A5B1CFP8"/>
<evidence type="ECO:0000313" key="2">
    <source>
        <dbReference type="Proteomes" id="UP000322699"/>
    </source>
</evidence>
<dbReference type="InterPro" id="IPR014942">
    <property type="entry name" value="AbiEii"/>
</dbReference>
<dbReference type="InterPro" id="IPR043519">
    <property type="entry name" value="NT_sf"/>
</dbReference>
<keyword evidence="2" id="KW-1185">Reference proteome</keyword>
<proteinExistence type="predicted"/>
<dbReference type="RefSeq" id="WP_068257902.1">
    <property type="nucleotide sequence ID" value="NZ_LWSK01000001.1"/>
</dbReference>
<dbReference type="Gene3D" id="3.30.460.40">
    <property type="match status" value="1"/>
</dbReference>
<sequence>MFPVEIFQTTLAKLTVILRELGIPFHLTGGLTGTVYGEPRMTQDIDVVIGPEQSRRQLDAFVKCISESDFMFDETSMRRAVKSGGLFQLLDQEECLKLDIYPREMIPGELGRSEMLEIFAGEVLPVVSRTDAAASKLVWISKGSHKSRRDLKAIFRTCSDEQKLSIRKQAEAFDLAELLNEVLAESYEIE</sequence>
<comment type="caution">
    <text evidence="1">The sequence shown here is derived from an EMBL/GenBank/DDBJ whole genome shotgun (WGS) entry which is preliminary data.</text>
</comment>
<protein>
    <submittedName>
        <fullName evidence="1">Uncharacterized protein</fullName>
    </submittedName>
</protein>
<dbReference type="Pfam" id="PF08843">
    <property type="entry name" value="AbiEii"/>
    <property type="match status" value="1"/>
</dbReference>